<sequence>MESSTRKSLVLPVSEFSVGLSSCFGLSLDSNGDYKILKIEGNEFGGHKVPGEVFTMKNDTWRKIGEYPRVTGNKDTKRTLYIVASRPKQTLAYPVSEANREPTKPQTSYRLSSFLRSPIIKQTKSGNPRLSACYSY</sequence>
<evidence type="ECO:0000313" key="1">
    <source>
        <dbReference type="EnsemblPlants" id="Solyc07g017495.1.1"/>
    </source>
</evidence>
<reference evidence="1" key="2">
    <citation type="submission" date="2019-01" db="UniProtKB">
        <authorList>
            <consortium name="EnsemblPlants"/>
        </authorList>
    </citation>
    <scope>IDENTIFICATION</scope>
    <source>
        <strain evidence="1">cv. Heinz 1706</strain>
    </source>
</reference>
<keyword evidence="2" id="KW-1185">Reference proteome</keyword>
<proteinExistence type="predicted"/>
<dbReference type="EnsemblPlants" id="Solyc07g017495.1.1">
    <property type="protein sequence ID" value="Solyc07g017495.1.1"/>
    <property type="gene ID" value="Solyc07g017495.1"/>
</dbReference>
<dbReference type="InParanoid" id="A0A3Q7H5F7"/>
<evidence type="ECO:0000313" key="2">
    <source>
        <dbReference type="Proteomes" id="UP000004994"/>
    </source>
</evidence>
<evidence type="ECO:0008006" key="3">
    <source>
        <dbReference type="Google" id="ProtNLM"/>
    </source>
</evidence>
<accession>A0A3Q7H5F7</accession>
<reference evidence="1" key="1">
    <citation type="journal article" date="2012" name="Nature">
        <title>The tomato genome sequence provides insights into fleshy fruit evolution.</title>
        <authorList>
            <consortium name="Tomato Genome Consortium"/>
        </authorList>
    </citation>
    <scope>NUCLEOTIDE SEQUENCE [LARGE SCALE GENOMIC DNA]</scope>
    <source>
        <strain evidence="1">cv. Heinz 1706</strain>
    </source>
</reference>
<organism evidence="1">
    <name type="scientific">Solanum lycopersicum</name>
    <name type="common">Tomato</name>
    <name type="synonym">Lycopersicon esculentum</name>
    <dbReference type="NCBI Taxonomy" id="4081"/>
    <lineage>
        <taxon>Eukaryota</taxon>
        <taxon>Viridiplantae</taxon>
        <taxon>Streptophyta</taxon>
        <taxon>Embryophyta</taxon>
        <taxon>Tracheophyta</taxon>
        <taxon>Spermatophyta</taxon>
        <taxon>Magnoliopsida</taxon>
        <taxon>eudicotyledons</taxon>
        <taxon>Gunneridae</taxon>
        <taxon>Pentapetalae</taxon>
        <taxon>asterids</taxon>
        <taxon>lamiids</taxon>
        <taxon>Solanales</taxon>
        <taxon>Solanaceae</taxon>
        <taxon>Solanoideae</taxon>
        <taxon>Solaneae</taxon>
        <taxon>Solanum</taxon>
        <taxon>Solanum subgen. Lycopersicon</taxon>
    </lineage>
</organism>
<dbReference type="AlphaFoldDB" id="A0A3Q7H5F7"/>
<name>A0A3Q7H5F7_SOLLC</name>
<protein>
    <recommendedName>
        <fullName evidence="3">F-box associated domain-containing protein</fullName>
    </recommendedName>
</protein>
<dbReference type="Proteomes" id="UP000004994">
    <property type="component" value="Chromosome 7"/>
</dbReference>
<dbReference type="Gramene" id="Solyc07g017495.1.1">
    <property type="protein sequence ID" value="Solyc07g017495.1.1"/>
    <property type="gene ID" value="Solyc07g017495.1"/>
</dbReference>